<feature type="transmembrane region" description="Helical" evidence="1">
    <location>
        <begin position="12"/>
        <end position="30"/>
    </location>
</feature>
<keyword evidence="1" id="KW-0812">Transmembrane</keyword>
<gene>
    <name evidence="2" type="ORF">KBJ98_11765</name>
</gene>
<keyword evidence="1" id="KW-1133">Transmembrane helix</keyword>
<keyword evidence="1" id="KW-0472">Membrane</keyword>
<feature type="transmembrane region" description="Helical" evidence="1">
    <location>
        <begin position="55"/>
        <end position="75"/>
    </location>
</feature>
<evidence type="ECO:0008006" key="4">
    <source>
        <dbReference type="Google" id="ProtNLM"/>
    </source>
</evidence>
<evidence type="ECO:0000256" key="1">
    <source>
        <dbReference type="SAM" id="Phobius"/>
    </source>
</evidence>
<accession>A0ABS5D5T3</accession>
<proteinExistence type="predicted"/>
<dbReference type="Proteomes" id="UP000679008">
    <property type="component" value="Unassembled WGS sequence"/>
</dbReference>
<dbReference type="EMBL" id="JAGPXB010000012">
    <property type="protein sequence ID" value="MBQ0909382.1"/>
    <property type="molecule type" value="Genomic_DNA"/>
</dbReference>
<feature type="transmembrane region" description="Helical" evidence="1">
    <location>
        <begin position="82"/>
        <end position="106"/>
    </location>
</feature>
<protein>
    <recommendedName>
        <fullName evidence="4">DUF1761 domain-containing protein</fullName>
    </recommendedName>
</protein>
<keyword evidence="3" id="KW-1185">Reference proteome</keyword>
<comment type="caution">
    <text evidence="2">The sequence shown here is derived from an EMBL/GenBank/DDBJ whole genome shotgun (WGS) entry which is preliminary data.</text>
</comment>
<name>A0ABS5D5T3_9FLAO</name>
<reference evidence="2 3" key="1">
    <citation type="submission" date="2021-04" db="EMBL/GenBank/DDBJ databases">
        <title>Description of novel Flavobacterium sp. F-328.</title>
        <authorList>
            <person name="Saticioglu I.B."/>
        </authorList>
    </citation>
    <scope>NUCLEOTIDE SEQUENCE [LARGE SCALE GENOMIC DNA]</scope>
    <source>
        <strain evidence="2 3">F-328</strain>
    </source>
</reference>
<evidence type="ECO:0000313" key="2">
    <source>
        <dbReference type="EMBL" id="MBQ0909382.1"/>
    </source>
</evidence>
<feature type="transmembrane region" description="Helical" evidence="1">
    <location>
        <begin position="126"/>
        <end position="144"/>
    </location>
</feature>
<sequence>MKIMNLTIPNWLIILSGIGQIFTALIYPYIRHQVFDWYNDVKQLKPLNQEIAKTYGRYIQGLNFSFGLIAILFTNELKEQSALAVALTGLIAAYWVGKVATQIAYYPMYEIPKRTLFKVGSYFMNSLFVLFAVVNTMLFIHNLIGHYKIF</sequence>
<evidence type="ECO:0000313" key="3">
    <source>
        <dbReference type="Proteomes" id="UP000679008"/>
    </source>
</evidence>
<organism evidence="2 3">
    <name type="scientific">Flavobacterium erciyesense</name>
    <dbReference type="NCBI Taxonomy" id="2825842"/>
    <lineage>
        <taxon>Bacteria</taxon>
        <taxon>Pseudomonadati</taxon>
        <taxon>Bacteroidota</taxon>
        <taxon>Flavobacteriia</taxon>
        <taxon>Flavobacteriales</taxon>
        <taxon>Flavobacteriaceae</taxon>
        <taxon>Flavobacterium</taxon>
    </lineage>
</organism>